<protein>
    <submittedName>
        <fullName evidence="1">Uncharacterized protein</fullName>
    </submittedName>
</protein>
<gene>
    <name evidence="1" type="ORF">EV182_000335</name>
</gene>
<evidence type="ECO:0000313" key="1">
    <source>
        <dbReference type="EMBL" id="KAJ1675911.1"/>
    </source>
</evidence>
<organism evidence="1 2">
    <name type="scientific">Spiromyces aspiralis</name>
    <dbReference type="NCBI Taxonomy" id="68401"/>
    <lineage>
        <taxon>Eukaryota</taxon>
        <taxon>Fungi</taxon>
        <taxon>Fungi incertae sedis</taxon>
        <taxon>Zoopagomycota</taxon>
        <taxon>Kickxellomycotina</taxon>
        <taxon>Kickxellomycetes</taxon>
        <taxon>Kickxellales</taxon>
        <taxon>Kickxellaceae</taxon>
        <taxon>Spiromyces</taxon>
    </lineage>
</organism>
<name>A0ACC1HKN9_9FUNG</name>
<comment type="caution">
    <text evidence="1">The sequence shown here is derived from an EMBL/GenBank/DDBJ whole genome shotgun (WGS) entry which is preliminary data.</text>
</comment>
<accession>A0ACC1HKN9</accession>
<dbReference type="Proteomes" id="UP001145114">
    <property type="component" value="Unassembled WGS sequence"/>
</dbReference>
<reference evidence="1" key="1">
    <citation type="submission" date="2022-06" db="EMBL/GenBank/DDBJ databases">
        <title>Phylogenomic reconstructions and comparative analyses of Kickxellomycotina fungi.</title>
        <authorList>
            <person name="Reynolds N.K."/>
            <person name="Stajich J.E."/>
            <person name="Barry K."/>
            <person name="Grigoriev I.V."/>
            <person name="Crous P."/>
            <person name="Smith M.E."/>
        </authorList>
    </citation>
    <scope>NUCLEOTIDE SEQUENCE</scope>
    <source>
        <strain evidence="1">RSA 2271</strain>
    </source>
</reference>
<keyword evidence="2" id="KW-1185">Reference proteome</keyword>
<sequence>MAPRQQVQDKSVSSEGKKRPRGLSLFSLDESRNSLHDGQTIDRACSRDPGPGTPKKPRISSARDPPGALDIAPRHDDDPQNTPGATALPAMPQPSPPWPMGINHLVNSPVPRPPRPGPIANRVLNLRQIGAPLFDVAPSIIRYSHHALEFGESGYPKMKGVSHFRTTKAGQDAGASVDYEQLYRYYRCVCAFLKFLDLHQGSLQGCRSQLQVRDWFLAWSADPEGHPSALLGGARDPDVRYERHPVRRTRRFTINQYLFPGPGHASAKAWSRLRNIGICIEHFIEERGTNVKDAIQLFGRLQRRLNDEYNTRHRSCGGGGSSSSGHEAAPMVVQVQDHMATLLAGLRARHNLRVRGQAVGEDLLKFLDGEVVKVCERIELTTREGARGHSDSSGDDSSSSISGGSGDGRPGPSTKARQLQQWGGQQHCSGDKRAEPKWPQADIVADDLPTYELAPLPTDLSAHQEYC</sequence>
<evidence type="ECO:0000313" key="2">
    <source>
        <dbReference type="Proteomes" id="UP001145114"/>
    </source>
</evidence>
<proteinExistence type="predicted"/>
<dbReference type="EMBL" id="JAMZIH010005153">
    <property type="protein sequence ID" value="KAJ1675911.1"/>
    <property type="molecule type" value="Genomic_DNA"/>
</dbReference>